<sequence length="334" mass="37324">MKTLSLTFLVQIMALLLTACSAPPKLDARIEITADQRNSETDFPNSVKPLLEKEWADGKQACSAAPYSAIDVYQHSATSYILRVNKCISFEAPFVYLLIGEEKVLVVDTGPSDDTDLLPLYQTVKQLVSEHSEGESKPWLVIHSHSHSDHYAGDAQFEGVSEVTLVSPKAKPMTQFFGFDSWPQGEANIELGSRNLAVFPIPGHQEESIAIYDPQTQWLLTGDTVYPGLIYVKHWQDYRDSVHRLYQFTQTHPVSAVLGAHIEMTTTPGLYYPIGTLYQPNELPLPLSVQDLALLDKQLQSTAQPSEITFDRFVVMPMTELQIQLSNSARLLSQ</sequence>
<dbReference type="AlphaFoldDB" id="A0A368NPG0"/>
<proteinExistence type="inferred from homology"/>
<reference evidence="4 5" key="1">
    <citation type="submission" date="2018-07" db="EMBL/GenBank/DDBJ databases">
        <title>Corallincola holothuriorum sp. nov., a new facultative anaerobe isolated from sea cucumber Apostichopus japonicus.</title>
        <authorList>
            <person name="Xia H."/>
        </authorList>
    </citation>
    <scope>NUCLEOTIDE SEQUENCE [LARGE SCALE GENOMIC DNA]</scope>
    <source>
        <strain evidence="4 5">C4</strain>
    </source>
</reference>
<keyword evidence="4" id="KW-0378">Hydrolase</keyword>
<feature type="domain" description="Metallo-beta-lactamase" evidence="3">
    <location>
        <begin position="92"/>
        <end position="261"/>
    </location>
</feature>
<dbReference type="Proteomes" id="UP000252558">
    <property type="component" value="Unassembled WGS sequence"/>
</dbReference>
<evidence type="ECO:0000313" key="5">
    <source>
        <dbReference type="Proteomes" id="UP000252558"/>
    </source>
</evidence>
<dbReference type="GO" id="GO:0017001">
    <property type="term" value="P:antibiotic catabolic process"/>
    <property type="evidence" value="ECO:0007669"/>
    <property type="project" value="UniProtKB-ARBA"/>
</dbReference>
<dbReference type="OrthoDB" id="7253658at2"/>
<dbReference type="EMBL" id="QPID01000002">
    <property type="protein sequence ID" value="RCU51783.1"/>
    <property type="molecule type" value="Genomic_DNA"/>
</dbReference>
<dbReference type="PROSITE" id="PS51257">
    <property type="entry name" value="PROKAR_LIPOPROTEIN"/>
    <property type="match status" value="1"/>
</dbReference>
<keyword evidence="5" id="KW-1185">Reference proteome</keyword>
<evidence type="ECO:0000256" key="1">
    <source>
        <dbReference type="ARBA" id="ARBA00005250"/>
    </source>
</evidence>
<feature type="chain" id="PRO_5016835777" evidence="2">
    <location>
        <begin position="22"/>
        <end position="334"/>
    </location>
</feature>
<evidence type="ECO:0000313" key="4">
    <source>
        <dbReference type="EMBL" id="RCU51783.1"/>
    </source>
</evidence>
<dbReference type="InterPro" id="IPR001279">
    <property type="entry name" value="Metallo-B-lactamas"/>
</dbReference>
<name>A0A368NPG0_9GAMM</name>
<evidence type="ECO:0000259" key="3">
    <source>
        <dbReference type="SMART" id="SM00849"/>
    </source>
</evidence>
<organism evidence="4 5">
    <name type="scientific">Corallincola holothuriorum</name>
    <dbReference type="NCBI Taxonomy" id="2282215"/>
    <lineage>
        <taxon>Bacteria</taxon>
        <taxon>Pseudomonadati</taxon>
        <taxon>Pseudomonadota</taxon>
        <taxon>Gammaproteobacteria</taxon>
        <taxon>Alteromonadales</taxon>
        <taxon>Psychromonadaceae</taxon>
        <taxon>Corallincola</taxon>
    </lineage>
</organism>
<gene>
    <name evidence="4" type="ORF">DU002_04760</name>
</gene>
<dbReference type="GO" id="GO:0016787">
    <property type="term" value="F:hydrolase activity"/>
    <property type="evidence" value="ECO:0007669"/>
    <property type="project" value="UniProtKB-KW"/>
</dbReference>
<dbReference type="PANTHER" id="PTHR42951:SF4">
    <property type="entry name" value="ACYL-COENZYME A THIOESTERASE MBLAC2"/>
    <property type="match status" value="1"/>
</dbReference>
<dbReference type="InterPro" id="IPR050855">
    <property type="entry name" value="NDM-1-like"/>
</dbReference>
<dbReference type="SUPFAM" id="SSF56281">
    <property type="entry name" value="Metallo-hydrolase/oxidoreductase"/>
    <property type="match status" value="1"/>
</dbReference>
<accession>A0A368NPG0</accession>
<dbReference type="PANTHER" id="PTHR42951">
    <property type="entry name" value="METALLO-BETA-LACTAMASE DOMAIN-CONTAINING"/>
    <property type="match status" value="1"/>
</dbReference>
<dbReference type="Pfam" id="PF00753">
    <property type="entry name" value="Lactamase_B"/>
    <property type="match status" value="1"/>
</dbReference>
<protein>
    <submittedName>
        <fullName evidence="4">MBL fold metallo-hydrolase</fullName>
    </submittedName>
</protein>
<dbReference type="InterPro" id="IPR036866">
    <property type="entry name" value="RibonucZ/Hydroxyglut_hydro"/>
</dbReference>
<dbReference type="Gene3D" id="3.60.15.10">
    <property type="entry name" value="Ribonuclease Z/Hydroxyacylglutathione hydrolase-like"/>
    <property type="match status" value="1"/>
</dbReference>
<dbReference type="RefSeq" id="WP_114337212.1">
    <property type="nucleotide sequence ID" value="NZ_QPID01000002.1"/>
</dbReference>
<comment type="caution">
    <text evidence="4">The sequence shown here is derived from an EMBL/GenBank/DDBJ whole genome shotgun (WGS) entry which is preliminary data.</text>
</comment>
<dbReference type="SMART" id="SM00849">
    <property type="entry name" value="Lactamase_B"/>
    <property type="match status" value="1"/>
</dbReference>
<feature type="signal peptide" evidence="2">
    <location>
        <begin position="1"/>
        <end position="21"/>
    </location>
</feature>
<comment type="similarity">
    <text evidence="1">Belongs to the metallo-beta-lactamase superfamily. Class-B beta-lactamase family.</text>
</comment>
<keyword evidence="2" id="KW-0732">Signal</keyword>
<evidence type="ECO:0000256" key="2">
    <source>
        <dbReference type="SAM" id="SignalP"/>
    </source>
</evidence>